<comment type="caution">
    <text evidence="2">The sequence shown here is derived from an EMBL/GenBank/DDBJ whole genome shotgun (WGS) entry which is preliminary data.</text>
</comment>
<dbReference type="EMBL" id="BLAG01000014">
    <property type="protein sequence ID" value="GES32437.1"/>
    <property type="molecule type" value="Genomic_DNA"/>
</dbReference>
<dbReference type="AlphaFoldDB" id="A0A5J4LE41"/>
<name>A0A5J4LE41_9ACTN</name>
<dbReference type="Proteomes" id="UP000325598">
    <property type="component" value="Unassembled WGS sequence"/>
</dbReference>
<gene>
    <name evidence="2" type="ORF">San01_49240</name>
</gene>
<proteinExistence type="predicted"/>
<protein>
    <submittedName>
        <fullName evidence="2">Uncharacterized protein</fullName>
    </submittedName>
</protein>
<evidence type="ECO:0000256" key="1">
    <source>
        <dbReference type="SAM" id="MobiDB-lite"/>
    </source>
</evidence>
<accession>A0A5J4LE41</accession>
<reference evidence="2 3" key="1">
    <citation type="submission" date="2019-10" db="EMBL/GenBank/DDBJ databases">
        <title>Whole genome shotgun sequence of Streptomyces angustmyceticus NBRC 3934.</title>
        <authorList>
            <person name="Hosoyama A."/>
            <person name="Ichikawa N."/>
            <person name="Kimura A."/>
            <person name="Kitahashi Y."/>
            <person name="Komaki H."/>
            <person name="Uohara A."/>
        </authorList>
    </citation>
    <scope>NUCLEOTIDE SEQUENCE [LARGE SCALE GENOMIC DNA]</scope>
    <source>
        <strain evidence="2 3">NBRC 3934</strain>
    </source>
</reference>
<feature type="region of interest" description="Disordered" evidence="1">
    <location>
        <begin position="184"/>
        <end position="207"/>
    </location>
</feature>
<evidence type="ECO:0000313" key="3">
    <source>
        <dbReference type="Proteomes" id="UP000325598"/>
    </source>
</evidence>
<evidence type="ECO:0000313" key="2">
    <source>
        <dbReference type="EMBL" id="GES32437.1"/>
    </source>
</evidence>
<feature type="compositionally biased region" description="Basic and acidic residues" evidence="1">
    <location>
        <begin position="184"/>
        <end position="193"/>
    </location>
</feature>
<keyword evidence="3" id="KW-1185">Reference proteome</keyword>
<organism evidence="2 3">
    <name type="scientific">Streptomyces angustmyceticus</name>
    <dbReference type="NCBI Taxonomy" id="285578"/>
    <lineage>
        <taxon>Bacteria</taxon>
        <taxon>Bacillati</taxon>
        <taxon>Actinomycetota</taxon>
        <taxon>Actinomycetes</taxon>
        <taxon>Kitasatosporales</taxon>
        <taxon>Streptomycetaceae</taxon>
        <taxon>Streptomyces</taxon>
    </lineage>
</organism>
<sequence length="207" mass="22305">MLPAPWSGRPRLIRIDAARQRPAEPAAEAALCAAVGRPLPPVPPEAEPEPVSDEAAGDGPLAWSAMFLSHAQSATAQAAASTTAARWRARRGEVEGDIVLPIWWYVYRSLLWYTRPPRPWAFATASPRFDGNRSGAVGVRPARSSVVRTSGNEPLRPHCRLADAALPSATVMVARTAEIHWPDRTEPTDDVHMARTIGCPPTGKASP</sequence>